<dbReference type="InterPro" id="IPR020843">
    <property type="entry name" value="ER"/>
</dbReference>
<organism evidence="3 4">
    <name type="scientific">Nadsonia fulvescens var. elongata DSM 6958</name>
    <dbReference type="NCBI Taxonomy" id="857566"/>
    <lineage>
        <taxon>Eukaryota</taxon>
        <taxon>Fungi</taxon>
        <taxon>Dikarya</taxon>
        <taxon>Ascomycota</taxon>
        <taxon>Saccharomycotina</taxon>
        <taxon>Dipodascomycetes</taxon>
        <taxon>Dipodascales</taxon>
        <taxon>Dipodascales incertae sedis</taxon>
        <taxon>Nadsonia</taxon>
    </lineage>
</organism>
<dbReference type="CDD" id="cd05288">
    <property type="entry name" value="PGDH"/>
    <property type="match status" value="1"/>
</dbReference>
<dbReference type="InterPro" id="IPR011032">
    <property type="entry name" value="GroES-like_sf"/>
</dbReference>
<keyword evidence="4" id="KW-1185">Reference proteome</keyword>
<dbReference type="InterPro" id="IPR036291">
    <property type="entry name" value="NAD(P)-bd_dom_sf"/>
</dbReference>
<feature type="non-terminal residue" evidence="3">
    <location>
        <position position="352"/>
    </location>
</feature>
<evidence type="ECO:0000259" key="2">
    <source>
        <dbReference type="SMART" id="SM00829"/>
    </source>
</evidence>
<dbReference type="SMART" id="SM00829">
    <property type="entry name" value="PKS_ER"/>
    <property type="match status" value="1"/>
</dbReference>
<proteinExistence type="predicted"/>
<protein>
    <submittedName>
        <fullName evidence="3">NAD(P)-binding protein</fullName>
    </submittedName>
</protein>
<feature type="non-terminal residue" evidence="3">
    <location>
        <position position="1"/>
    </location>
</feature>
<name>A0A1E3PCS8_9ASCO</name>
<evidence type="ECO:0000313" key="3">
    <source>
        <dbReference type="EMBL" id="ODQ63239.1"/>
    </source>
</evidence>
<sequence>SYRLVKLKARPKGEIIPSNVFEVVEKPIPTLNSLPENGIVVRVKYLSLDPTLRSFISGVDTYMKAVQIGEVMRAWGIGVIELTKNPKFKLGDLCFGMFGFTEFYTSDNGAGIATFSTPLPKGINEYDLLGVLGTTGLTAFTGLETIAQNYKLNPEAKSTVVVSGAAGGTGIIVGQIAKLKGAKNVIGIAGSAEKCRLLKEEYGFDHALNYKSPSFKRQFIKLTTNPETKAGTIDLYWDNVGGEILDLALNQAADNAFFVMCGAISEYNNQGPPDGLRNYANIITKRLTLKGFVIIDHVKGYDQARKKLITWISEGKLKTKTTIISGEINRAPQALVSLFKGENIGKLVFRIN</sequence>
<evidence type="ECO:0000256" key="1">
    <source>
        <dbReference type="ARBA" id="ARBA00023002"/>
    </source>
</evidence>
<dbReference type="InterPro" id="IPR013149">
    <property type="entry name" value="ADH-like_C"/>
</dbReference>
<dbReference type="Gene3D" id="3.40.50.720">
    <property type="entry name" value="NAD(P)-binding Rossmann-like Domain"/>
    <property type="match status" value="1"/>
</dbReference>
<keyword evidence="1" id="KW-0560">Oxidoreductase</keyword>
<dbReference type="STRING" id="857566.A0A1E3PCS8"/>
<reference evidence="3 4" key="1">
    <citation type="journal article" date="2016" name="Proc. Natl. Acad. Sci. U.S.A.">
        <title>Comparative genomics of biotechnologically important yeasts.</title>
        <authorList>
            <person name="Riley R."/>
            <person name="Haridas S."/>
            <person name="Wolfe K.H."/>
            <person name="Lopes M.R."/>
            <person name="Hittinger C.T."/>
            <person name="Goeker M."/>
            <person name="Salamov A.A."/>
            <person name="Wisecaver J.H."/>
            <person name="Long T.M."/>
            <person name="Calvey C.H."/>
            <person name="Aerts A.L."/>
            <person name="Barry K.W."/>
            <person name="Choi C."/>
            <person name="Clum A."/>
            <person name="Coughlan A.Y."/>
            <person name="Deshpande S."/>
            <person name="Douglass A.P."/>
            <person name="Hanson S.J."/>
            <person name="Klenk H.-P."/>
            <person name="LaButti K.M."/>
            <person name="Lapidus A."/>
            <person name="Lindquist E.A."/>
            <person name="Lipzen A.M."/>
            <person name="Meier-Kolthoff J.P."/>
            <person name="Ohm R.A."/>
            <person name="Otillar R.P."/>
            <person name="Pangilinan J.L."/>
            <person name="Peng Y."/>
            <person name="Rokas A."/>
            <person name="Rosa C.A."/>
            <person name="Scheuner C."/>
            <person name="Sibirny A.A."/>
            <person name="Slot J.C."/>
            <person name="Stielow J.B."/>
            <person name="Sun H."/>
            <person name="Kurtzman C.P."/>
            <person name="Blackwell M."/>
            <person name="Grigoriev I.V."/>
            <person name="Jeffries T.W."/>
        </authorList>
    </citation>
    <scope>NUCLEOTIDE SEQUENCE [LARGE SCALE GENOMIC DNA]</scope>
    <source>
        <strain evidence="3 4">DSM 6958</strain>
    </source>
</reference>
<dbReference type="PANTHER" id="PTHR43205">
    <property type="entry name" value="PROSTAGLANDIN REDUCTASE"/>
    <property type="match status" value="1"/>
</dbReference>
<dbReference type="Gene3D" id="3.90.180.10">
    <property type="entry name" value="Medium-chain alcohol dehydrogenases, catalytic domain"/>
    <property type="match status" value="1"/>
</dbReference>
<dbReference type="PANTHER" id="PTHR43205:SF42">
    <property type="entry name" value="ALCOHOL DEHYDROGENASE, ZINC-CONTAINING (AFU_ORTHOLOGUE AFUA_7G04530)"/>
    <property type="match status" value="1"/>
</dbReference>
<accession>A0A1E3PCS8</accession>
<feature type="domain" description="Enoyl reductase (ER)" evidence="2">
    <location>
        <begin position="19"/>
        <end position="349"/>
    </location>
</feature>
<dbReference type="SUPFAM" id="SSF51735">
    <property type="entry name" value="NAD(P)-binding Rossmann-fold domains"/>
    <property type="match status" value="1"/>
</dbReference>
<dbReference type="FunFam" id="3.40.50.720:FF:000121">
    <property type="entry name" value="Prostaglandin reductase 2"/>
    <property type="match status" value="1"/>
</dbReference>
<dbReference type="Proteomes" id="UP000095009">
    <property type="component" value="Unassembled WGS sequence"/>
</dbReference>
<dbReference type="OrthoDB" id="809632at2759"/>
<dbReference type="GO" id="GO:0016628">
    <property type="term" value="F:oxidoreductase activity, acting on the CH-CH group of donors, NAD or NADP as acceptor"/>
    <property type="evidence" value="ECO:0007669"/>
    <property type="project" value="InterPro"/>
</dbReference>
<gene>
    <name evidence="3" type="ORF">NADFUDRAFT_9426</name>
</gene>
<dbReference type="InterPro" id="IPR045010">
    <property type="entry name" value="MDR_fam"/>
</dbReference>
<dbReference type="Pfam" id="PF16884">
    <property type="entry name" value="ADH_N_2"/>
    <property type="match status" value="1"/>
</dbReference>
<dbReference type="SUPFAM" id="SSF50129">
    <property type="entry name" value="GroES-like"/>
    <property type="match status" value="1"/>
</dbReference>
<dbReference type="Pfam" id="PF00107">
    <property type="entry name" value="ADH_zinc_N"/>
    <property type="match status" value="1"/>
</dbReference>
<evidence type="ECO:0000313" key="4">
    <source>
        <dbReference type="Proteomes" id="UP000095009"/>
    </source>
</evidence>
<dbReference type="AlphaFoldDB" id="A0A1E3PCS8"/>
<dbReference type="InterPro" id="IPR041694">
    <property type="entry name" value="ADH_N_2"/>
</dbReference>
<dbReference type="EMBL" id="KV454415">
    <property type="protein sequence ID" value="ODQ63239.1"/>
    <property type="molecule type" value="Genomic_DNA"/>
</dbReference>